<dbReference type="EMBL" id="CBTY010000009">
    <property type="protein sequence ID" value="CDI05931.1"/>
    <property type="molecule type" value="Genomic_DNA"/>
</dbReference>
<organism evidence="2 3">
    <name type="scientific">Candidatus Nitrosotenuis uzonensis</name>
    <dbReference type="NCBI Taxonomy" id="1407055"/>
    <lineage>
        <taxon>Archaea</taxon>
        <taxon>Nitrososphaerota</taxon>
        <taxon>Candidatus Nitrosotenuis</taxon>
    </lineage>
</organism>
<proteinExistence type="predicted"/>
<dbReference type="STRING" id="1407055.NITUZ_40097"/>
<name>V6AT77_9ARCH</name>
<evidence type="ECO:0000313" key="2">
    <source>
        <dbReference type="EMBL" id="CDI05931.1"/>
    </source>
</evidence>
<reference evidence="2" key="1">
    <citation type="journal article" date="2013" name="PLoS ONE">
        <title>Enrichment and Genome Sequence of the Group I.1a Ammonia-Oxidizing Archaeon ?Ca. Nitrosotenuis uzonensis? Representing a Clade Globally.</title>
        <authorList>
            <person name="Lebedeva E.V."/>
            <person name="Hatzenpichler R."/>
            <person name="Pelletier E."/>
            <person name="Schuster N."/>
            <person name="Hauzmayer S."/>
            <person name="Bulaev A."/>
            <person name="Grigor'eva N.V."/>
            <person name="Galushko A."/>
            <person name="Schmid M."/>
            <person name="Palatinszky M."/>
            <person name="Le Paslier D."/>
            <person name="Daims H."/>
            <person name="Wagner M."/>
        </authorList>
    </citation>
    <scope>NUCLEOTIDE SEQUENCE [LARGE SCALE GENOMIC DNA]</scope>
    <source>
        <strain evidence="2">N4</strain>
    </source>
</reference>
<dbReference type="Proteomes" id="UP000655759">
    <property type="component" value="Unassembled WGS sequence"/>
</dbReference>
<dbReference type="AlphaFoldDB" id="V6AT77"/>
<reference evidence="2" key="2">
    <citation type="submission" date="2013-10" db="EMBL/GenBank/DDBJ databases">
        <authorList>
            <person name="Regsiter A."/>
        </authorList>
    </citation>
    <scope>NUCLEOTIDE SEQUENCE</scope>
    <source>
        <strain evidence="2">N4</strain>
    </source>
</reference>
<reference evidence="1" key="3">
    <citation type="submission" date="2021-02" db="EMBL/GenBank/DDBJ databases">
        <authorList>
            <person name="Han P."/>
        </authorList>
    </citation>
    <scope>NUCLEOTIDE SEQUENCE</scope>
    <source>
        <strain evidence="1">Candidatus Nitrosotenuis uzonensis 5A</strain>
    </source>
</reference>
<keyword evidence="3" id="KW-1185">Reference proteome</keyword>
<gene>
    <name evidence="2" type="ORF">NITUZ_40097</name>
    <name evidence="1" type="ORF">NUZ5A_50590</name>
</gene>
<protein>
    <submittedName>
        <fullName evidence="2">Uncharacterized protein</fullName>
    </submittedName>
</protein>
<accession>V6AT77</accession>
<evidence type="ECO:0000313" key="1">
    <source>
        <dbReference type="EMBL" id="CAE6496835.1"/>
    </source>
</evidence>
<evidence type="ECO:0000313" key="3">
    <source>
        <dbReference type="Proteomes" id="UP000018159"/>
    </source>
</evidence>
<dbReference type="Proteomes" id="UP000018159">
    <property type="component" value="Unassembled WGS sequence"/>
</dbReference>
<dbReference type="RefSeq" id="WP_239654929.1">
    <property type="nucleotide sequence ID" value="NZ_CAJNAQ010000005.1"/>
</dbReference>
<sequence length="103" mass="11721">MKIQENRLSITKGTREFLEGLIDYYVSEAPSYRQIAQTYSPEVESVSDAAFGVIAGCIYSAFLRAYENENRTVELEDLQEFHQILKERSAAIKDAINKPQSPE</sequence>
<comment type="caution">
    <text evidence="2">The sequence shown here is derived from an EMBL/GenBank/DDBJ whole genome shotgun (WGS) entry which is preliminary data.</text>
</comment>
<dbReference type="EMBL" id="CAJNAQ010000005">
    <property type="protein sequence ID" value="CAE6496835.1"/>
    <property type="molecule type" value="Genomic_DNA"/>
</dbReference>